<name>A0A2Z4Q6M8_9CAUD</name>
<organism evidence="1 2">
    <name type="scientific">Microbacterium phage Percival</name>
    <dbReference type="NCBI Taxonomy" id="2201439"/>
    <lineage>
        <taxon>Viruses</taxon>
        <taxon>Duplodnaviria</taxon>
        <taxon>Heunggongvirae</taxon>
        <taxon>Uroviricota</taxon>
        <taxon>Caudoviricetes</taxon>
        <taxon>Casidaviridae</taxon>
        <taxon>Percivalvirus</taxon>
        <taxon>Percivalvirus percival</taxon>
    </lineage>
</organism>
<dbReference type="EMBL" id="MH271308">
    <property type="protein sequence ID" value="AWY05746.1"/>
    <property type="molecule type" value="Genomic_DNA"/>
</dbReference>
<keyword evidence="2" id="KW-1185">Reference proteome</keyword>
<protein>
    <submittedName>
        <fullName evidence="1">Uncharacterized protein</fullName>
    </submittedName>
</protein>
<proteinExistence type="predicted"/>
<evidence type="ECO:0000313" key="1">
    <source>
        <dbReference type="EMBL" id="AWY05746.1"/>
    </source>
</evidence>
<reference evidence="2" key="1">
    <citation type="submission" date="2018-04" db="EMBL/GenBank/DDBJ databases">
        <authorList>
            <person name="Go L.Y."/>
            <person name="Mitchell J.A."/>
        </authorList>
    </citation>
    <scope>NUCLEOTIDE SEQUENCE [LARGE SCALE GENOMIC DNA]</scope>
</reference>
<sequence>MPNLRVEEAARDHVYHLRHRQMDMLNLGPDDFILSPLIQKLDRAIAAVLEHLTDIGGGVEGVTYTHALLADYAMRLPGGPYHLSQGGSPALEQAREELHFDSVATATAPTPII</sequence>
<evidence type="ECO:0000313" key="2">
    <source>
        <dbReference type="Proteomes" id="UP000250990"/>
    </source>
</evidence>
<accession>A0A2Z4Q6M8</accession>
<gene>
    <name evidence="1" type="primary">60</name>
    <name evidence="1" type="ORF">PBI_PERCIVAL_60</name>
</gene>
<dbReference type="Proteomes" id="UP000250990">
    <property type="component" value="Segment"/>
</dbReference>